<keyword evidence="2" id="KW-0285">Flavoprotein</keyword>
<dbReference type="GO" id="GO:0051537">
    <property type="term" value="F:2 iron, 2 sulfur cluster binding"/>
    <property type="evidence" value="ECO:0007669"/>
    <property type="project" value="UniProtKB-KW"/>
</dbReference>
<dbReference type="Gene3D" id="3.40.50.80">
    <property type="entry name" value="Nucleotide-binding domain of ferredoxin-NADP reductase (FNR) module"/>
    <property type="match status" value="1"/>
</dbReference>
<evidence type="ECO:0000256" key="3">
    <source>
        <dbReference type="ARBA" id="ARBA00022714"/>
    </source>
</evidence>
<dbReference type="Pfam" id="PF00111">
    <property type="entry name" value="Fer2"/>
    <property type="match status" value="1"/>
</dbReference>
<dbReference type="GO" id="GO:0016491">
    <property type="term" value="F:oxidoreductase activity"/>
    <property type="evidence" value="ECO:0007669"/>
    <property type="project" value="UniProtKB-KW"/>
</dbReference>
<comment type="caution">
    <text evidence="10">The sequence shown here is derived from an EMBL/GenBank/DDBJ whole genome shotgun (WGS) entry which is preliminary data.</text>
</comment>
<dbReference type="InterPro" id="IPR050415">
    <property type="entry name" value="MRET"/>
</dbReference>
<dbReference type="Gene3D" id="3.10.20.30">
    <property type="match status" value="1"/>
</dbReference>
<dbReference type="CDD" id="cd00207">
    <property type="entry name" value="fer2"/>
    <property type="match status" value="1"/>
</dbReference>
<keyword evidence="6" id="KW-0408">Iron</keyword>
<accession>A0A5A7NS98</accession>
<dbReference type="InterPro" id="IPR039261">
    <property type="entry name" value="FNR_nucleotide-bd"/>
</dbReference>
<dbReference type="AlphaFoldDB" id="A0A5A7NS98"/>
<dbReference type="InterPro" id="IPR006058">
    <property type="entry name" value="2Fe2S_fd_BS"/>
</dbReference>
<evidence type="ECO:0000313" key="10">
    <source>
        <dbReference type="EMBL" id="GER22837.1"/>
    </source>
</evidence>
<dbReference type="InterPro" id="IPR036010">
    <property type="entry name" value="2Fe-2S_ferredoxin-like_sf"/>
</dbReference>
<reference evidence="10 11" key="1">
    <citation type="submission" date="2019-09" db="EMBL/GenBank/DDBJ databases">
        <title>Arthrobacter zafarii sp. nov., a moderately thermotolerant and halotolerant actinobacterium isolated from Cholistan desert soil of Pakistan.</title>
        <authorList>
            <person name="Amin A."/>
            <person name="Ahmed I."/>
            <person name="Khalid N."/>
            <person name="Schumann P."/>
            <person name="Busse H.J."/>
            <person name="Khan I.U."/>
            <person name="Li S."/>
            <person name="Li W.J."/>
        </authorList>
    </citation>
    <scope>NUCLEOTIDE SEQUENCE [LARGE SCALE GENOMIC DNA]</scope>
    <source>
        <strain evidence="10 11">NCCP-1664</strain>
    </source>
</reference>
<evidence type="ECO:0000256" key="5">
    <source>
        <dbReference type="ARBA" id="ARBA00023002"/>
    </source>
</evidence>
<dbReference type="Gene3D" id="2.40.30.10">
    <property type="entry name" value="Translation factors"/>
    <property type="match status" value="1"/>
</dbReference>
<dbReference type="InterPro" id="IPR017927">
    <property type="entry name" value="FAD-bd_FR_type"/>
</dbReference>
<dbReference type="CDD" id="cd06185">
    <property type="entry name" value="PDR_like"/>
    <property type="match status" value="1"/>
</dbReference>
<keyword evidence="11" id="KW-1185">Reference proteome</keyword>
<dbReference type="InterPro" id="IPR001041">
    <property type="entry name" value="2Fe-2S_ferredoxin-type"/>
</dbReference>
<dbReference type="Proteomes" id="UP000325307">
    <property type="component" value="Unassembled WGS sequence"/>
</dbReference>
<keyword evidence="3" id="KW-0001">2Fe-2S</keyword>
<feature type="domain" description="2Fe-2S ferredoxin-type" evidence="8">
    <location>
        <begin position="238"/>
        <end position="323"/>
    </location>
</feature>
<evidence type="ECO:0000259" key="9">
    <source>
        <dbReference type="PROSITE" id="PS51384"/>
    </source>
</evidence>
<evidence type="ECO:0000256" key="1">
    <source>
        <dbReference type="ARBA" id="ARBA00001974"/>
    </source>
</evidence>
<proteinExistence type="predicted"/>
<dbReference type="PANTHER" id="PTHR47354:SF1">
    <property type="entry name" value="CARNITINE MONOOXYGENASE REDUCTASE SUBUNIT"/>
    <property type="match status" value="1"/>
</dbReference>
<evidence type="ECO:0000256" key="2">
    <source>
        <dbReference type="ARBA" id="ARBA00022630"/>
    </source>
</evidence>
<keyword evidence="4" id="KW-0479">Metal-binding</keyword>
<evidence type="ECO:0000256" key="6">
    <source>
        <dbReference type="ARBA" id="ARBA00023004"/>
    </source>
</evidence>
<evidence type="ECO:0000256" key="7">
    <source>
        <dbReference type="ARBA" id="ARBA00023014"/>
    </source>
</evidence>
<comment type="cofactor">
    <cofactor evidence="1">
        <name>FAD</name>
        <dbReference type="ChEBI" id="CHEBI:57692"/>
    </cofactor>
</comment>
<name>A0A5A7NS98_9MICC</name>
<sequence>MFTGMDSTAGTSGVRLAVTAKTRAADGVVALTLAHPQGRRLPDWTPGAHIDVVLPSGITRQYSLCGDRWDACSYRIAVLHEPRGRGGSAYVHDELTEGSIVALGGPRNNFPLAPSDKYLFIAGGIGITPLLPMIRQADLLGAEWKLLYLGRSRNTMAFLGELATYGDRVAVMPKDESGPRRLGELIGDPQADTKVYACGPQRLLAAVERHCRDWPAGLLRVEHFAAKDQGAPARSTPFEVELAQAGLRVTVHPDQSILDALQNAGVNVLNSCREGTCGTCEVSVLQGDPDHRDSILGDADRAAGRCMFPCVSRSRGDRLVLDL</sequence>
<dbReference type="InterPro" id="IPR017938">
    <property type="entry name" value="Riboflavin_synthase-like_b-brl"/>
</dbReference>
<protein>
    <submittedName>
        <fullName evidence="10">Ferredoxin</fullName>
    </submittedName>
</protein>
<evidence type="ECO:0000313" key="11">
    <source>
        <dbReference type="Proteomes" id="UP000325307"/>
    </source>
</evidence>
<dbReference type="SUPFAM" id="SSF54292">
    <property type="entry name" value="2Fe-2S ferredoxin-like"/>
    <property type="match status" value="1"/>
</dbReference>
<feature type="domain" description="FAD-binding FR-type" evidence="9">
    <location>
        <begin position="11"/>
        <end position="113"/>
    </location>
</feature>
<dbReference type="PROSITE" id="PS00197">
    <property type="entry name" value="2FE2S_FER_1"/>
    <property type="match status" value="1"/>
</dbReference>
<dbReference type="SUPFAM" id="SSF52343">
    <property type="entry name" value="Ferredoxin reductase-like, C-terminal NADP-linked domain"/>
    <property type="match status" value="1"/>
</dbReference>
<organism evidence="10 11">
    <name type="scientific">Zafaria cholistanensis</name>
    <dbReference type="NCBI Taxonomy" id="1682741"/>
    <lineage>
        <taxon>Bacteria</taxon>
        <taxon>Bacillati</taxon>
        <taxon>Actinomycetota</taxon>
        <taxon>Actinomycetes</taxon>
        <taxon>Micrococcales</taxon>
        <taxon>Micrococcaceae</taxon>
        <taxon>Zafaria</taxon>
    </lineage>
</organism>
<gene>
    <name evidence="10" type="ORF">NCCP1664_13340</name>
</gene>
<dbReference type="InterPro" id="IPR012675">
    <property type="entry name" value="Beta-grasp_dom_sf"/>
</dbReference>
<dbReference type="PRINTS" id="PR00409">
    <property type="entry name" value="PHDIOXRDTASE"/>
</dbReference>
<dbReference type="EMBL" id="BKDJ01000005">
    <property type="protein sequence ID" value="GER22837.1"/>
    <property type="molecule type" value="Genomic_DNA"/>
</dbReference>
<keyword evidence="7" id="KW-0411">Iron-sulfur</keyword>
<dbReference type="SUPFAM" id="SSF63380">
    <property type="entry name" value="Riboflavin synthase domain-like"/>
    <property type="match status" value="1"/>
</dbReference>
<dbReference type="PROSITE" id="PS51384">
    <property type="entry name" value="FAD_FR"/>
    <property type="match status" value="1"/>
</dbReference>
<evidence type="ECO:0000256" key="4">
    <source>
        <dbReference type="ARBA" id="ARBA00022723"/>
    </source>
</evidence>
<keyword evidence="5" id="KW-0560">Oxidoreductase</keyword>
<dbReference type="PANTHER" id="PTHR47354">
    <property type="entry name" value="NADH OXIDOREDUCTASE HCR"/>
    <property type="match status" value="1"/>
</dbReference>
<dbReference type="GO" id="GO:0046872">
    <property type="term" value="F:metal ion binding"/>
    <property type="evidence" value="ECO:0007669"/>
    <property type="project" value="UniProtKB-KW"/>
</dbReference>
<dbReference type="PROSITE" id="PS51085">
    <property type="entry name" value="2FE2S_FER_2"/>
    <property type="match status" value="1"/>
</dbReference>
<dbReference type="RefSeq" id="WP_225873724.1">
    <property type="nucleotide sequence ID" value="NZ_BKDJ01000005.1"/>
</dbReference>
<evidence type="ECO:0000259" key="8">
    <source>
        <dbReference type="PROSITE" id="PS51085"/>
    </source>
</evidence>